<evidence type="ECO:0000256" key="5">
    <source>
        <dbReference type="ARBA" id="ARBA00023136"/>
    </source>
</evidence>
<evidence type="ECO:0000256" key="1">
    <source>
        <dbReference type="ARBA" id="ARBA00004141"/>
    </source>
</evidence>
<keyword evidence="5 6" id="KW-0472">Membrane</keyword>
<feature type="transmembrane region" description="Helical" evidence="6">
    <location>
        <begin position="190"/>
        <end position="209"/>
    </location>
</feature>
<gene>
    <name evidence="7" type="ORF">ABR189_29280</name>
</gene>
<feature type="transmembrane region" description="Helical" evidence="6">
    <location>
        <begin position="39"/>
        <end position="68"/>
    </location>
</feature>
<dbReference type="Proteomes" id="UP001549749">
    <property type="component" value="Unassembled WGS sequence"/>
</dbReference>
<keyword evidence="8" id="KW-1185">Reference proteome</keyword>
<reference evidence="7 8" key="1">
    <citation type="submission" date="2024-06" db="EMBL/GenBank/DDBJ databases">
        <title>Chitinophaga defluvii sp. nov., isolated from municipal sewage.</title>
        <authorList>
            <person name="Zhang L."/>
        </authorList>
    </citation>
    <scope>NUCLEOTIDE SEQUENCE [LARGE SCALE GENOMIC DNA]</scope>
    <source>
        <strain evidence="7 8">H8</strain>
    </source>
</reference>
<name>A0ABV2TGW1_9BACT</name>
<feature type="transmembrane region" description="Helical" evidence="6">
    <location>
        <begin position="160"/>
        <end position="183"/>
    </location>
</feature>
<comment type="caution">
    <text evidence="7">The sequence shown here is derived from an EMBL/GenBank/DDBJ whole genome shotgun (WGS) entry which is preliminary data.</text>
</comment>
<comment type="similarity">
    <text evidence="2">Belongs to the TMEM19 family.</text>
</comment>
<comment type="subcellular location">
    <subcellularLocation>
        <location evidence="1">Membrane</location>
        <topology evidence="1">Multi-pass membrane protein</topology>
    </subcellularLocation>
</comment>
<proteinExistence type="inferred from homology"/>
<dbReference type="RefSeq" id="WP_354664082.1">
    <property type="nucleotide sequence ID" value="NZ_JBEXAC010000004.1"/>
</dbReference>
<feature type="transmembrane region" description="Helical" evidence="6">
    <location>
        <begin position="89"/>
        <end position="108"/>
    </location>
</feature>
<evidence type="ECO:0000256" key="3">
    <source>
        <dbReference type="ARBA" id="ARBA00022692"/>
    </source>
</evidence>
<dbReference type="PANTHER" id="PTHR13353">
    <property type="entry name" value="TRANSMEMBRANE PROTEIN 19"/>
    <property type="match status" value="1"/>
</dbReference>
<organism evidence="7 8">
    <name type="scientific">Chitinophaga defluvii</name>
    <dbReference type="NCBI Taxonomy" id="3163343"/>
    <lineage>
        <taxon>Bacteria</taxon>
        <taxon>Pseudomonadati</taxon>
        <taxon>Bacteroidota</taxon>
        <taxon>Chitinophagia</taxon>
        <taxon>Chitinophagales</taxon>
        <taxon>Chitinophagaceae</taxon>
        <taxon>Chitinophaga</taxon>
    </lineage>
</organism>
<dbReference type="PANTHER" id="PTHR13353:SF5">
    <property type="entry name" value="TRANSMEMBRANE PROTEIN 19"/>
    <property type="match status" value="1"/>
</dbReference>
<protein>
    <submittedName>
        <fullName evidence="7">DUF92 domain-containing protein</fullName>
    </submittedName>
</protein>
<feature type="transmembrane region" description="Helical" evidence="6">
    <location>
        <begin position="221"/>
        <end position="241"/>
    </location>
</feature>
<keyword evidence="4 6" id="KW-1133">Transmembrane helix</keyword>
<evidence type="ECO:0000256" key="6">
    <source>
        <dbReference type="SAM" id="Phobius"/>
    </source>
</evidence>
<dbReference type="Pfam" id="PF01940">
    <property type="entry name" value="DUF92"/>
    <property type="match status" value="1"/>
</dbReference>
<evidence type="ECO:0000313" key="8">
    <source>
        <dbReference type="Proteomes" id="UP001549749"/>
    </source>
</evidence>
<evidence type="ECO:0000313" key="7">
    <source>
        <dbReference type="EMBL" id="MET7001510.1"/>
    </source>
</evidence>
<dbReference type="EMBL" id="JBEXAC010000004">
    <property type="protein sequence ID" value="MET7001510.1"/>
    <property type="molecule type" value="Genomic_DNA"/>
</dbReference>
<evidence type="ECO:0000256" key="4">
    <source>
        <dbReference type="ARBA" id="ARBA00022989"/>
    </source>
</evidence>
<feature type="transmembrane region" description="Helical" evidence="6">
    <location>
        <begin position="9"/>
        <end position="27"/>
    </location>
</feature>
<sequence>MLELSIRELVIATVLLIAVMVVCVRAGKLSVPAAITGGLVGALVFAGAGYGGICMLGTFFVLGTLATAHRKDLKAKVSGDGLHPEQRKTGQVLANGGVAAGMALLAIIDPERVAMYIMMLAASLAAATADTLSSELGTVYGRSFYNILTLKKEPKGLDGVVSLEGTLLGAGGAMIIAVIYAIMAGFDERCLFIVLAGILGNLADSVLGASLERKHYIGNDIVNFLNTLFAALVAQGLCLLFC</sequence>
<dbReference type="InterPro" id="IPR002794">
    <property type="entry name" value="DUF92_TMEM19"/>
</dbReference>
<evidence type="ECO:0000256" key="2">
    <source>
        <dbReference type="ARBA" id="ARBA00009012"/>
    </source>
</evidence>
<keyword evidence="3 6" id="KW-0812">Transmembrane</keyword>
<accession>A0ABV2TGW1</accession>